<keyword evidence="1" id="KW-0067">ATP-binding</keyword>
<name>A0A8S9TC75_9CYAN</name>
<protein>
    <submittedName>
        <fullName evidence="1">Replication restart DNA helicase PriA</fullName>
    </submittedName>
</protein>
<evidence type="ECO:0000313" key="1">
    <source>
        <dbReference type="EMBL" id="KAF3889049.1"/>
    </source>
</evidence>
<dbReference type="EMBL" id="JHEG04000001">
    <property type="protein sequence ID" value="KAF3889049.1"/>
    <property type="molecule type" value="Genomic_DNA"/>
</dbReference>
<proteinExistence type="predicted"/>
<keyword evidence="2" id="KW-1185">Reference proteome</keyword>
<keyword evidence="1" id="KW-0347">Helicase</keyword>
<comment type="caution">
    <text evidence="1">The sequence shown here is derived from an EMBL/GenBank/DDBJ whole genome shotgun (WGS) entry which is preliminary data.</text>
</comment>
<organism evidence="1 2">
    <name type="scientific">Tolypothrix bouteillei VB521301</name>
    <dbReference type="NCBI Taxonomy" id="1479485"/>
    <lineage>
        <taxon>Bacteria</taxon>
        <taxon>Bacillati</taxon>
        <taxon>Cyanobacteriota</taxon>
        <taxon>Cyanophyceae</taxon>
        <taxon>Nostocales</taxon>
        <taxon>Tolypothrichaceae</taxon>
        <taxon>Tolypothrix</taxon>
    </lineage>
</organism>
<dbReference type="OrthoDB" id="466817at2"/>
<sequence>MQLIERTLQKTVQKIRCPNCGSEGERHYIYHSQQTRTQCPICDYLLVSCTLTGKVIEAYAPGILARS</sequence>
<dbReference type="AlphaFoldDB" id="A0A8S9TC75"/>
<keyword evidence="1" id="KW-0378">Hydrolase</keyword>
<evidence type="ECO:0000313" key="2">
    <source>
        <dbReference type="Proteomes" id="UP000029738"/>
    </source>
</evidence>
<reference evidence="1" key="1">
    <citation type="journal article" date="2015" name="Genome Announc.">
        <title>Draft Genome Sequence of Tolypothrix boutellei Strain VB521301.</title>
        <authorList>
            <person name="Chandrababunaidu M.M."/>
            <person name="Singh D."/>
            <person name="Sen D."/>
            <person name="Bhan S."/>
            <person name="Das S."/>
            <person name="Gupta A."/>
            <person name="Adhikary S.P."/>
            <person name="Tripathy S."/>
        </authorList>
    </citation>
    <scope>NUCLEOTIDE SEQUENCE</scope>
    <source>
        <strain evidence="1">VB521301</strain>
    </source>
</reference>
<dbReference type="RefSeq" id="WP_072040831.1">
    <property type="nucleotide sequence ID" value="NZ_JHEG04000001.1"/>
</dbReference>
<reference evidence="1" key="2">
    <citation type="submission" date="2019-11" db="EMBL/GenBank/DDBJ databases">
        <title>Improved Assembly of Tolypothrix boutellei genome.</title>
        <authorList>
            <person name="Sarangi A.N."/>
            <person name="Mukherjee M."/>
            <person name="Ghosh S."/>
            <person name="Singh D."/>
            <person name="Das A."/>
            <person name="Kant S."/>
            <person name="Prusty A."/>
            <person name="Tripathy S."/>
        </authorList>
    </citation>
    <scope>NUCLEOTIDE SEQUENCE</scope>
    <source>
        <strain evidence="1">VB521301</strain>
    </source>
</reference>
<dbReference type="GO" id="GO:0004386">
    <property type="term" value="F:helicase activity"/>
    <property type="evidence" value="ECO:0007669"/>
    <property type="project" value="UniProtKB-KW"/>
</dbReference>
<keyword evidence="1" id="KW-0547">Nucleotide-binding</keyword>
<gene>
    <name evidence="1" type="ORF">DA73_0400028905</name>
</gene>
<accession>A0A8S9TC75</accession>
<dbReference type="Proteomes" id="UP000029738">
    <property type="component" value="Unassembled WGS sequence"/>
</dbReference>